<gene>
    <name evidence="1" type="ORF">CORC01_12977</name>
</gene>
<accession>A0A1G4ARG7</accession>
<dbReference type="Proteomes" id="UP000176998">
    <property type="component" value="Unassembled WGS sequence"/>
</dbReference>
<proteinExistence type="predicted"/>
<dbReference type="EMBL" id="MJBS01000172">
    <property type="protein sequence ID" value="OHE91750.1"/>
    <property type="molecule type" value="Genomic_DNA"/>
</dbReference>
<name>A0A1G4ARG7_9PEZI</name>
<dbReference type="RefSeq" id="XP_022468922.1">
    <property type="nucleotide sequence ID" value="XM_022624595.1"/>
</dbReference>
<evidence type="ECO:0000313" key="1">
    <source>
        <dbReference type="EMBL" id="OHE91750.1"/>
    </source>
</evidence>
<comment type="caution">
    <text evidence="1">The sequence shown here is derived from an EMBL/GenBank/DDBJ whole genome shotgun (WGS) entry which is preliminary data.</text>
</comment>
<reference evidence="1 2" key="1">
    <citation type="submission" date="2016-09" db="EMBL/GenBank/DDBJ databases">
        <authorList>
            <person name="Capua I."/>
            <person name="De Benedictis P."/>
            <person name="Joannis T."/>
            <person name="Lombin L.H."/>
            <person name="Cattoli G."/>
        </authorList>
    </citation>
    <scope>NUCLEOTIDE SEQUENCE [LARGE SCALE GENOMIC DNA]</scope>
    <source>
        <strain evidence="1 2">IMI 309357</strain>
    </source>
</reference>
<dbReference type="OrthoDB" id="4846898at2759"/>
<organism evidence="1 2">
    <name type="scientific">Colletotrichum orchidophilum</name>
    <dbReference type="NCBI Taxonomy" id="1209926"/>
    <lineage>
        <taxon>Eukaryota</taxon>
        <taxon>Fungi</taxon>
        <taxon>Dikarya</taxon>
        <taxon>Ascomycota</taxon>
        <taxon>Pezizomycotina</taxon>
        <taxon>Sordariomycetes</taxon>
        <taxon>Hypocreomycetidae</taxon>
        <taxon>Glomerellales</taxon>
        <taxon>Glomerellaceae</taxon>
        <taxon>Colletotrichum</taxon>
    </lineage>
</organism>
<evidence type="ECO:0000313" key="2">
    <source>
        <dbReference type="Proteomes" id="UP000176998"/>
    </source>
</evidence>
<dbReference type="GeneID" id="34566105"/>
<keyword evidence="2" id="KW-1185">Reference proteome</keyword>
<protein>
    <submittedName>
        <fullName evidence="1">Uncharacterized protein</fullName>
    </submittedName>
</protein>
<dbReference type="AlphaFoldDB" id="A0A1G4ARG7"/>
<sequence length="169" mass="18582">MGSMDKGLEVRVVVETYELLKRGMGKTRGRLDNAQVKRAENARGILYFNNTSKIFFNWFRAGLGSSSIAVSRLSQAWYVKTVSLAHRSCHSQGVGAQSPRVAIADFKEGLRSALVEVLPPFQLQHCIFHADANVDLNVKREWLGAVAVGVQDEMTSMDRRSRCAGPGGA</sequence>